<dbReference type="InterPro" id="IPR008044">
    <property type="entry name" value="Phage_lysin"/>
</dbReference>
<evidence type="ECO:0000256" key="2">
    <source>
        <dbReference type="ARBA" id="ARBA00022670"/>
    </source>
</evidence>
<dbReference type="InterPro" id="IPR011055">
    <property type="entry name" value="Dup_hybrid_motif"/>
</dbReference>
<dbReference type="Proteomes" id="UP000637757">
    <property type="component" value="Unassembled WGS sequence"/>
</dbReference>
<protein>
    <submittedName>
        <fullName evidence="6">Glucosaminidase domain-containing protein</fullName>
    </submittedName>
</protein>
<dbReference type="AlphaFoldDB" id="A0A931AUV6"/>
<keyword evidence="4" id="KW-0788">Thiol protease</keyword>
<evidence type="ECO:0000313" key="6">
    <source>
        <dbReference type="EMBL" id="MBF8807518.1"/>
    </source>
</evidence>
<dbReference type="InterPro" id="IPR000064">
    <property type="entry name" value="NLP_P60_dom"/>
</dbReference>
<comment type="similarity">
    <text evidence="1">Belongs to the peptidase C40 family.</text>
</comment>
<evidence type="ECO:0000256" key="1">
    <source>
        <dbReference type="ARBA" id="ARBA00007074"/>
    </source>
</evidence>
<feature type="domain" description="NlpC/P60" evidence="5">
    <location>
        <begin position="422"/>
        <end position="565"/>
    </location>
</feature>
<dbReference type="Pfam" id="PF05382">
    <property type="entry name" value="Amidase_5"/>
    <property type="match status" value="1"/>
</dbReference>
<dbReference type="Gene3D" id="2.70.70.10">
    <property type="entry name" value="Glucose Permease (Domain IIA)"/>
    <property type="match status" value="1"/>
</dbReference>
<comment type="caution">
    <text evidence="6">The sequence shown here is derived from an EMBL/GenBank/DDBJ whole genome shotgun (WGS) entry which is preliminary data.</text>
</comment>
<dbReference type="GO" id="GO:0008234">
    <property type="term" value="F:cysteine-type peptidase activity"/>
    <property type="evidence" value="ECO:0007669"/>
    <property type="project" value="UniProtKB-KW"/>
</dbReference>
<keyword evidence="7" id="KW-1185">Reference proteome</keyword>
<organism evidence="6 7">
    <name type="scientific">Enterococcus lacertideformus</name>
    <dbReference type="NCBI Taxonomy" id="2771493"/>
    <lineage>
        <taxon>Bacteria</taxon>
        <taxon>Bacillati</taxon>
        <taxon>Bacillota</taxon>
        <taxon>Bacilli</taxon>
        <taxon>Lactobacillales</taxon>
        <taxon>Enterococcaceae</taxon>
        <taxon>Enterococcus</taxon>
    </lineage>
</organism>
<dbReference type="GO" id="GO:0006508">
    <property type="term" value="P:proteolysis"/>
    <property type="evidence" value="ECO:0007669"/>
    <property type="project" value="UniProtKB-KW"/>
</dbReference>
<keyword evidence="2" id="KW-0645">Protease</keyword>
<proteinExistence type="inferred from homology"/>
<dbReference type="Gene3D" id="3.90.1720.10">
    <property type="entry name" value="endopeptidase domain like (from Nostoc punctiforme)"/>
    <property type="match status" value="1"/>
</dbReference>
<evidence type="ECO:0000313" key="7">
    <source>
        <dbReference type="Proteomes" id="UP000637757"/>
    </source>
</evidence>
<dbReference type="SUPFAM" id="SSF54001">
    <property type="entry name" value="Cysteine proteinases"/>
    <property type="match status" value="1"/>
</dbReference>
<reference evidence="6" key="1">
    <citation type="submission" date="2020-09" db="EMBL/GenBank/DDBJ databases">
        <title>Genomic insights into the novelty and pathogenicity of a unique biofilm-forming Enterococcus sp. bacteria (Enterococcus lacertideformus) identified in reptiles.</title>
        <authorList>
            <person name="Agius J.E."/>
            <person name="Phalen D.N."/>
            <person name="Rose K."/>
            <person name="Eden J.-S."/>
        </authorList>
    </citation>
    <scope>NUCLEOTIDE SEQUENCE</scope>
    <source>
        <strain evidence="6">PHRS 0518</strain>
    </source>
</reference>
<sequence length="569" mass="64526">MLFLLIVGIIHGISSTISKTNEYELTKIWTYFTQLDVEKNLVIQNPQKTIKINGIEHAIHTFNVKTDIYGVLSYLDIHYEEMILANPTIQEKIHLIHDNLWILDSNDKEEHLTTNYFTQVIEWTEEIKERLNAKVEMGQYQHLTELKALFKGEKKLMINQRYGYYLENKEKKMFRGIQVQAEKGKEILAPLTGKITANEDSIMIQSSCRQLVIKNVSPINLRGKMVKTGEVIGIVAKENELVIEYSKKEQLLNPSFYFEEIEYLPPFALEEWQPSLFDENIFRQMILLNCHAFSDKAEKILAEANKNGISPIIFAAIMIHESAWGTSAGIIEKNNPAGLMNDQGLIAYRTLDEGIEATGRTLKNLIIDRELNTVEKLGTVYCPINATNDPLGLNHYWVPMIKQLMVQLGGTPDMALINSNHADLTTVILAKARSLHQKGIPYSQGNQRGVFPYHDCSSFVFWTMNEAGLNLPLGNTETLYSLEGSVLVPISYAEVKAGDLFVWGEKGNSAGDYGHTGFFLDKEGKTIIHCTPATEKGFGQMGDVVIIPFEGYYGDPQLAPIYFYRIIRR</sequence>
<accession>A0A931AUV6</accession>
<evidence type="ECO:0000256" key="3">
    <source>
        <dbReference type="ARBA" id="ARBA00022801"/>
    </source>
</evidence>
<dbReference type="PROSITE" id="PS51935">
    <property type="entry name" value="NLPC_P60"/>
    <property type="match status" value="1"/>
</dbReference>
<keyword evidence="3" id="KW-0378">Hydrolase</keyword>
<dbReference type="EMBL" id="JADAKE010000008">
    <property type="protein sequence ID" value="MBF8807518.1"/>
    <property type="molecule type" value="Genomic_DNA"/>
</dbReference>
<evidence type="ECO:0000259" key="5">
    <source>
        <dbReference type="PROSITE" id="PS51935"/>
    </source>
</evidence>
<gene>
    <name evidence="6" type="ORF">IC227_02880</name>
</gene>
<evidence type="ECO:0000256" key="4">
    <source>
        <dbReference type="ARBA" id="ARBA00022807"/>
    </source>
</evidence>
<name>A0A931AUV6_9ENTE</name>
<dbReference type="InterPro" id="IPR038765">
    <property type="entry name" value="Papain-like_cys_pep_sf"/>
</dbReference>